<evidence type="ECO:0000313" key="3">
    <source>
        <dbReference type="EMBL" id="AKV75489.1"/>
    </source>
</evidence>
<reference evidence="9 10" key="2">
    <citation type="journal article" date="2015" name="Genome Announc.">
        <title>Complete Genome Sequences of Evolved Arsenate-Resistant Metallosphaera sedula Strains.</title>
        <authorList>
            <person name="Ai C."/>
            <person name="McCarthy S."/>
            <person name="Schackwitz W."/>
            <person name="Martin J."/>
            <person name="Lipzen A."/>
            <person name="Blum P."/>
        </authorList>
    </citation>
    <scope>NUCLEOTIDE SEQUENCE [LARGE SCALE GENOMIC DNA]</scope>
    <source>
        <strain evidence="4 10">ARS120-1</strain>
        <strain evidence="5 9">ARS120-2</strain>
        <strain evidence="2 12">ARS50-1</strain>
        <strain evidence="3 11">ARS50-2</strain>
    </source>
</reference>
<reference evidence="1 7" key="1">
    <citation type="journal article" date="2014" name="J. Bacteriol.">
        <title>Role of an Archaeal PitA Transporter in the Copper and Arsenic Resistance of Metallosphaera sedula, an Extreme Thermoacidophile.</title>
        <authorList>
            <person name="McCarthy S."/>
            <person name="Ai C."/>
            <person name="Wheaton G."/>
            <person name="Tevatia R."/>
            <person name="Eckrich V."/>
            <person name="Kelly R."/>
            <person name="Blum P."/>
        </authorList>
    </citation>
    <scope>NUCLEOTIDE SEQUENCE [LARGE SCALE GENOMIC DNA]</scope>
    <source>
        <strain evidence="1 7">CuR1</strain>
    </source>
</reference>
<dbReference type="GeneID" id="97614927"/>
<evidence type="ECO:0000313" key="1">
    <source>
        <dbReference type="EMBL" id="AIM26224.1"/>
    </source>
</evidence>
<evidence type="ECO:0000313" key="11">
    <source>
        <dbReference type="Proteomes" id="UP000062475"/>
    </source>
</evidence>
<evidence type="ECO:0000313" key="6">
    <source>
        <dbReference type="EMBL" id="AKV82225.1"/>
    </source>
</evidence>
<dbReference type="EMBL" id="CP012174">
    <property type="protein sequence ID" value="AKV77735.1"/>
    <property type="molecule type" value="Genomic_DNA"/>
</dbReference>
<dbReference type="Proteomes" id="UP000056255">
    <property type="component" value="Chromosome"/>
</dbReference>
<evidence type="ECO:0000313" key="5">
    <source>
        <dbReference type="EMBL" id="AKV79980.1"/>
    </source>
</evidence>
<dbReference type="RefSeq" id="WP_011921206.1">
    <property type="nucleotide sequence ID" value="NZ_CP008822.1"/>
</dbReference>
<reference evidence="6 8" key="3">
    <citation type="submission" date="2015-07" db="EMBL/GenBank/DDBJ databases">
        <title>Physiological, transcriptional responses and genome re-sequencing of acid resistant extremely thermoacidophilic Metallosphaera sedula SARC-M1.</title>
        <authorList>
            <person name="Ai C."/>
            <person name="McCarthy S."/>
            <person name="Eckrich V."/>
            <person name="Rudrappa D."/>
            <person name="Qiu G."/>
            <person name="Blum P."/>
        </authorList>
    </citation>
    <scope>NUCLEOTIDE SEQUENCE [LARGE SCALE GENOMIC DNA]</scope>
    <source>
        <strain evidence="6 8">SARC-M1</strain>
    </source>
</reference>
<evidence type="ECO:0000313" key="9">
    <source>
        <dbReference type="Proteomes" id="UP000061362"/>
    </source>
</evidence>
<dbReference type="OMA" id="HCHEESI"/>
<dbReference type="PATRIC" id="fig|43687.5.peg.62"/>
<protein>
    <submittedName>
        <fullName evidence="1">Uncharacterized protein</fullName>
    </submittedName>
</protein>
<sequence>METLQREQLVQAEINGDSQAVLTQMRVINEQLNNFVQNDRVLESISFNAIAMVRVGSPFTYITNNDEANEEARCNGRTEDNMRDRFNAGDREYMKLAFVSIASDDDISAQIVGKPVKEAPKLVFRQGVMVKLTNPSGKEIMVYVGGISPEWRGDRVSTYQYGAERRFKFSSGVRNRISGVLGRFNIGVLFGAERASQVFVNPPSPKSSSYSAFLQSYRRDILEDSIKKGPGLFYKTPTSHGGCNACTSIALSTSSNFPDLLPAFSTPFVPFIDQSYYLIPGYPENPIDEYYLGSPVYAGNSNCDTPTIVGFISSLVPFSQALQAYAQLQNRSVQSSNQLESQLNQFLSSSSVAFVFPPPRSWSYDDVIQWSYSLGYSQDYISTAVNFAVVLGIILSQYPEDVVDDLEKELYRHEFSCSNQDQCYSEMSKITQDIYNVLSQQGSDKELEALRVCHAEATTLDETCYWNCVDRVYESLKRLPLFERLHISPSPEELRWDAQTQCKEACIKFNEKRYLECLKQIYPSRGTHVTPQ</sequence>
<dbReference type="Proteomes" id="UP000062475">
    <property type="component" value="Chromosome"/>
</dbReference>
<dbReference type="Proteomes" id="UP000068832">
    <property type="component" value="Chromosome"/>
</dbReference>
<dbReference type="EMBL" id="CP012172">
    <property type="protein sequence ID" value="AKV73245.1"/>
    <property type="molecule type" value="Genomic_DNA"/>
</dbReference>
<accession>A0A088E187</accession>
<evidence type="ECO:0000313" key="12">
    <source>
        <dbReference type="Proteomes" id="UP000068832"/>
    </source>
</evidence>
<evidence type="ECO:0000313" key="8">
    <source>
        <dbReference type="Proteomes" id="UP000056255"/>
    </source>
</evidence>
<dbReference type="OrthoDB" id="42451at2157"/>
<evidence type="ECO:0000313" key="4">
    <source>
        <dbReference type="EMBL" id="AKV77735.1"/>
    </source>
</evidence>
<dbReference type="EMBL" id="CP012173">
    <property type="protein sequence ID" value="AKV75489.1"/>
    <property type="molecule type" value="Genomic_DNA"/>
</dbReference>
<name>A0A088E187_9CREN</name>
<dbReference type="Proteomes" id="UP000062398">
    <property type="component" value="Chromosome"/>
</dbReference>
<dbReference type="EMBL" id="CP012176">
    <property type="protein sequence ID" value="AKV82225.1"/>
    <property type="molecule type" value="Genomic_DNA"/>
</dbReference>
<evidence type="ECO:0000313" key="10">
    <source>
        <dbReference type="Proteomes" id="UP000062398"/>
    </source>
</evidence>
<dbReference type="Proteomes" id="UP000029084">
    <property type="component" value="Chromosome"/>
</dbReference>
<dbReference type="EMBL" id="CP012175">
    <property type="protein sequence ID" value="AKV79980.1"/>
    <property type="molecule type" value="Genomic_DNA"/>
</dbReference>
<dbReference type="AlphaFoldDB" id="A0A088E187"/>
<gene>
    <name evidence="1" type="ORF">HA72_0060</name>
    <name evidence="2" type="ORF">MsedA_0065</name>
    <name evidence="3" type="ORF">MsedB_0065</name>
    <name evidence="4" type="ORF">MsedC_0064</name>
    <name evidence="5" type="ORF">MsedD_0065</name>
    <name evidence="6" type="ORF">MsedE_0065</name>
</gene>
<evidence type="ECO:0000313" key="7">
    <source>
        <dbReference type="Proteomes" id="UP000029084"/>
    </source>
</evidence>
<proteinExistence type="predicted"/>
<dbReference type="Proteomes" id="UP000061362">
    <property type="component" value="Chromosome"/>
</dbReference>
<dbReference type="EMBL" id="CP008822">
    <property type="protein sequence ID" value="AIM26224.1"/>
    <property type="molecule type" value="Genomic_DNA"/>
</dbReference>
<evidence type="ECO:0000313" key="2">
    <source>
        <dbReference type="EMBL" id="AKV73245.1"/>
    </source>
</evidence>
<organism evidence="1 7">
    <name type="scientific">Metallosphaera sedula</name>
    <dbReference type="NCBI Taxonomy" id="43687"/>
    <lineage>
        <taxon>Archaea</taxon>
        <taxon>Thermoproteota</taxon>
        <taxon>Thermoprotei</taxon>
        <taxon>Sulfolobales</taxon>
        <taxon>Sulfolobaceae</taxon>
        <taxon>Metallosphaera</taxon>
    </lineage>
</organism>